<keyword evidence="3 9" id="KW-1003">Cell membrane</keyword>
<feature type="compositionally biased region" description="Basic and acidic residues" evidence="10">
    <location>
        <begin position="551"/>
        <end position="564"/>
    </location>
</feature>
<comment type="caution">
    <text evidence="9">Lacks conserved residue(s) required for the propagation of feature annotation.</text>
</comment>
<evidence type="ECO:0000256" key="8">
    <source>
        <dbReference type="ARBA" id="ARBA00023136"/>
    </source>
</evidence>
<evidence type="ECO:0000256" key="1">
    <source>
        <dbReference type="ARBA" id="ARBA00004651"/>
    </source>
</evidence>
<feature type="region of interest" description="Disordered" evidence="10">
    <location>
        <begin position="551"/>
        <end position="678"/>
    </location>
</feature>
<dbReference type="SUPFAM" id="SSF82866">
    <property type="entry name" value="Multidrug efflux transporter AcrB transmembrane domain"/>
    <property type="match status" value="1"/>
</dbReference>
<dbReference type="GO" id="GO:0006605">
    <property type="term" value="P:protein targeting"/>
    <property type="evidence" value="ECO:0007669"/>
    <property type="project" value="UniProtKB-UniRule"/>
</dbReference>
<dbReference type="Gene3D" id="1.20.1640.10">
    <property type="entry name" value="Multidrug efflux transporter AcrB transmembrane domain"/>
    <property type="match status" value="1"/>
</dbReference>
<comment type="similarity">
    <text evidence="9">Belongs to the SecD/SecF family. SecD subfamily.</text>
</comment>
<feature type="transmembrane region" description="Helical" evidence="9">
    <location>
        <begin position="469"/>
        <end position="487"/>
    </location>
</feature>
<keyword evidence="15" id="KW-1185">Reference proteome</keyword>
<comment type="subcellular location">
    <subcellularLocation>
        <location evidence="1 9">Cell membrane</location>
        <topology evidence="1 9">Multi-pass membrane protein</topology>
    </subcellularLocation>
</comment>
<dbReference type="PANTHER" id="PTHR30081:SF1">
    <property type="entry name" value="PROTEIN TRANSLOCASE SUBUNIT SECD"/>
    <property type="match status" value="1"/>
</dbReference>
<feature type="domain" description="SecDF P1 head subdomain" evidence="13">
    <location>
        <begin position="228"/>
        <end position="343"/>
    </location>
</feature>
<feature type="transmembrane region" description="Helical" evidence="9">
    <location>
        <begin position="390"/>
        <end position="412"/>
    </location>
</feature>
<proteinExistence type="inferred from homology"/>
<keyword evidence="6 9" id="KW-1133">Transmembrane helix</keyword>
<feature type="domain" description="Protein translocase subunit SecDF P1" evidence="12">
    <location>
        <begin position="73"/>
        <end position="129"/>
    </location>
</feature>
<dbReference type="InterPro" id="IPR022813">
    <property type="entry name" value="SecD/SecF_arch_bac"/>
</dbReference>
<dbReference type="GO" id="GO:0015450">
    <property type="term" value="F:protein-transporting ATPase activity"/>
    <property type="evidence" value="ECO:0007669"/>
    <property type="project" value="InterPro"/>
</dbReference>
<feature type="compositionally biased region" description="Low complexity" evidence="10">
    <location>
        <begin position="611"/>
        <end position="657"/>
    </location>
</feature>
<sequence>MSSTEEATERSPRTRLIVFFLLVLTLVASLVAGTVTTKESRWSPDLALDLEGGTQIILSPVVEPGYEITSEDIAQAIEIIRQRVDASGVAEAEITSQGGSNIVVGLPGNPSEETLDLVRTSAVLRLRPVIDYTGQVMANQGLTPVYSTDGSPLTDDQIATAKAIADLNGDGEISTEPTTEPESPSSDAWITEDVLYQGLTINCQAVDSRLQNTYSEADMPVVACDPETGSSYILGPTELDGQDLSDANSGPRVNEQGVAVGGFQVNLEFTSEGGDKFGDVTTRLAGFQYGTAKNLFAIVLDGSIISVASLKEPILGGSASISGTFNADQAESLANQLSFGSLPLTFEVLSEEQISATLGSEQLVNSLIAGAIGAVLIVFYLLWQYHGLGVLAVTSIIMVTGTSYLLISLLSWTMGYRLSLAGVVGLIISIGISADSFIVYFERMRDEIREGRTLKGAVEYGWSRARQTILVSDAVNFIAAVVLYFLAVGGVRGFAFTLGLTTVIDVIVVMLFTYPMMQLLVRTNFFGNGHRWSGMSAASLEADPVYAGRGRVRDSGVSKKEARAARKAKVASKGSTEDETVVSVLDRPEKSVNKRAGKSSTKASRKTATEASRQSASQGAASASDVTTDSAGTPDAAVSNGSSAAGSATAAGDSGSGKPMTLAQRRAAERRAAKREEN</sequence>
<dbReference type="PRINTS" id="PR00702">
    <property type="entry name" value="ACRIFLAVINRP"/>
</dbReference>
<dbReference type="Pfam" id="PF21760">
    <property type="entry name" value="SecD_1st"/>
    <property type="match status" value="1"/>
</dbReference>
<evidence type="ECO:0000313" key="15">
    <source>
        <dbReference type="Proteomes" id="UP000280344"/>
    </source>
</evidence>
<dbReference type="InterPro" id="IPR001036">
    <property type="entry name" value="Acrflvin-R"/>
</dbReference>
<dbReference type="Pfam" id="PF02355">
    <property type="entry name" value="SecD_SecF_C"/>
    <property type="match status" value="1"/>
</dbReference>
<keyword evidence="2 9" id="KW-0813">Transport</keyword>
<dbReference type="InterPro" id="IPR054384">
    <property type="entry name" value="SecDF_P1_head"/>
</dbReference>
<evidence type="ECO:0000256" key="2">
    <source>
        <dbReference type="ARBA" id="ARBA00022448"/>
    </source>
</evidence>
<evidence type="ECO:0000256" key="5">
    <source>
        <dbReference type="ARBA" id="ARBA00022927"/>
    </source>
</evidence>
<dbReference type="PANTHER" id="PTHR30081">
    <property type="entry name" value="PROTEIN-EXPORT MEMBRANE PROTEIN SEC"/>
    <property type="match status" value="1"/>
</dbReference>
<evidence type="ECO:0000256" key="6">
    <source>
        <dbReference type="ARBA" id="ARBA00022989"/>
    </source>
</evidence>
<comment type="function">
    <text evidence="9">Part of the Sec protein translocase complex. Interacts with the SecYEG preprotein conducting channel. SecDF uses the proton motive force (PMF) to complete protein translocation after the ATP-dependent function of SecA.</text>
</comment>
<comment type="subunit">
    <text evidence="9">Forms a complex with SecF. Part of the essential Sec protein translocation apparatus which comprises SecA, SecYEG and auxiliary proteins SecDF. Other proteins may also be involved.</text>
</comment>
<reference evidence="14 15" key="1">
    <citation type="submission" date="2018-12" db="EMBL/GenBank/DDBJ databases">
        <title>Complete genome sequence of Flaviflexus sp. H23T48.</title>
        <authorList>
            <person name="Bae J.-W."/>
            <person name="Lee J.-Y."/>
        </authorList>
    </citation>
    <scope>NUCLEOTIDE SEQUENCE [LARGE SCALE GENOMIC DNA]</scope>
    <source>
        <strain evidence="14 15">H23T48</strain>
    </source>
</reference>
<feature type="compositionally biased region" description="Basic and acidic residues" evidence="10">
    <location>
        <begin position="666"/>
        <end position="678"/>
    </location>
</feature>
<dbReference type="InterPro" id="IPR048634">
    <property type="entry name" value="SecD_SecF_C"/>
</dbReference>
<gene>
    <name evidence="9 14" type="primary">secD</name>
    <name evidence="14" type="ORF">EJ997_03035</name>
</gene>
<keyword evidence="8 9" id="KW-0472">Membrane</keyword>
<evidence type="ECO:0000256" key="7">
    <source>
        <dbReference type="ARBA" id="ARBA00023010"/>
    </source>
</evidence>
<dbReference type="GO" id="GO:0005886">
    <property type="term" value="C:plasma membrane"/>
    <property type="evidence" value="ECO:0007669"/>
    <property type="project" value="UniProtKB-SubCell"/>
</dbReference>
<dbReference type="Gene3D" id="3.30.1360.200">
    <property type="match status" value="1"/>
</dbReference>
<dbReference type="GO" id="GO:0065002">
    <property type="term" value="P:intracellular protein transmembrane transport"/>
    <property type="evidence" value="ECO:0007669"/>
    <property type="project" value="UniProtKB-UniRule"/>
</dbReference>
<evidence type="ECO:0000256" key="4">
    <source>
        <dbReference type="ARBA" id="ARBA00022692"/>
    </source>
</evidence>
<dbReference type="RefSeq" id="WP_126703274.1">
    <property type="nucleotide sequence ID" value="NZ_CP034593.1"/>
</dbReference>
<organism evidence="14 15">
    <name type="scientific">Flaviflexus ciconiae</name>
    <dbReference type="NCBI Taxonomy" id="2496867"/>
    <lineage>
        <taxon>Bacteria</taxon>
        <taxon>Bacillati</taxon>
        <taxon>Actinomycetota</taxon>
        <taxon>Actinomycetes</taxon>
        <taxon>Actinomycetales</taxon>
        <taxon>Actinomycetaceae</taxon>
        <taxon>Flaviflexus</taxon>
    </lineage>
</organism>
<feature type="domain" description="Protein export membrane protein SecD/SecF C-terminal" evidence="11">
    <location>
        <begin position="346"/>
        <end position="520"/>
    </location>
</feature>
<evidence type="ECO:0000259" key="11">
    <source>
        <dbReference type="Pfam" id="PF02355"/>
    </source>
</evidence>
<feature type="transmembrane region" description="Helical" evidence="9">
    <location>
        <begin position="493"/>
        <end position="514"/>
    </location>
</feature>
<dbReference type="InterPro" id="IPR055344">
    <property type="entry name" value="SecD_SecF_C_bact"/>
</dbReference>
<evidence type="ECO:0000256" key="10">
    <source>
        <dbReference type="SAM" id="MobiDB-lite"/>
    </source>
</evidence>
<dbReference type="InterPro" id="IPR048631">
    <property type="entry name" value="SecD_1st"/>
</dbReference>
<feature type="transmembrane region" description="Helical" evidence="9">
    <location>
        <begin position="363"/>
        <end position="383"/>
    </location>
</feature>
<keyword evidence="7 9" id="KW-0811">Translocation</keyword>
<dbReference type="Gene3D" id="3.30.70.3220">
    <property type="match status" value="1"/>
</dbReference>
<evidence type="ECO:0000313" key="14">
    <source>
        <dbReference type="EMBL" id="AZQ76466.1"/>
    </source>
</evidence>
<dbReference type="EMBL" id="CP034593">
    <property type="protein sequence ID" value="AZQ76466.1"/>
    <property type="molecule type" value="Genomic_DNA"/>
</dbReference>
<name>A0A3S9PVS2_9ACTO</name>
<protein>
    <recommendedName>
        <fullName evidence="9">Protein translocase subunit SecD</fullName>
    </recommendedName>
</protein>
<accession>A0A3S9PVS2</accession>
<dbReference type="AlphaFoldDB" id="A0A3S9PVS2"/>
<dbReference type="Pfam" id="PF22599">
    <property type="entry name" value="SecDF_P1_head"/>
    <property type="match status" value="1"/>
</dbReference>
<dbReference type="HAMAP" id="MF_01463_B">
    <property type="entry name" value="SecD_B"/>
    <property type="match status" value="1"/>
</dbReference>
<evidence type="ECO:0000256" key="9">
    <source>
        <dbReference type="HAMAP-Rule" id="MF_01463"/>
    </source>
</evidence>
<dbReference type="KEGG" id="flh:EJ997_03035"/>
<evidence type="ECO:0000256" key="3">
    <source>
        <dbReference type="ARBA" id="ARBA00022475"/>
    </source>
</evidence>
<evidence type="ECO:0000259" key="13">
    <source>
        <dbReference type="Pfam" id="PF22599"/>
    </source>
</evidence>
<feature type="transmembrane region" description="Helical" evidence="9">
    <location>
        <begin position="418"/>
        <end position="441"/>
    </location>
</feature>
<dbReference type="NCBIfam" id="TIGR01129">
    <property type="entry name" value="secD"/>
    <property type="match status" value="1"/>
</dbReference>
<keyword evidence="5 9" id="KW-0653">Protein transport</keyword>
<dbReference type="OrthoDB" id="5240379at2"/>
<keyword evidence="4 9" id="KW-0812">Transmembrane</keyword>
<dbReference type="Proteomes" id="UP000280344">
    <property type="component" value="Chromosome"/>
</dbReference>
<dbReference type="NCBIfam" id="TIGR00916">
    <property type="entry name" value="2A0604s01"/>
    <property type="match status" value="1"/>
</dbReference>
<evidence type="ECO:0000259" key="12">
    <source>
        <dbReference type="Pfam" id="PF21760"/>
    </source>
</evidence>
<dbReference type="GO" id="GO:0043952">
    <property type="term" value="P:protein transport by the Sec complex"/>
    <property type="evidence" value="ECO:0007669"/>
    <property type="project" value="UniProtKB-UniRule"/>
</dbReference>
<dbReference type="InterPro" id="IPR005791">
    <property type="entry name" value="SecD"/>
</dbReference>